<reference evidence="2" key="2">
    <citation type="submission" date="2022-01" db="EMBL/GenBank/DDBJ databases">
        <authorList>
            <person name="Yamashiro T."/>
            <person name="Shiraishi A."/>
            <person name="Satake H."/>
            <person name="Nakayama K."/>
        </authorList>
    </citation>
    <scope>NUCLEOTIDE SEQUENCE</scope>
</reference>
<organism evidence="2 3">
    <name type="scientific">Tanacetum coccineum</name>
    <dbReference type="NCBI Taxonomy" id="301880"/>
    <lineage>
        <taxon>Eukaryota</taxon>
        <taxon>Viridiplantae</taxon>
        <taxon>Streptophyta</taxon>
        <taxon>Embryophyta</taxon>
        <taxon>Tracheophyta</taxon>
        <taxon>Spermatophyta</taxon>
        <taxon>Magnoliopsida</taxon>
        <taxon>eudicotyledons</taxon>
        <taxon>Gunneridae</taxon>
        <taxon>Pentapetalae</taxon>
        <taxon>asterids</taxon>
        <taxon>campanulids</taxon>
        <taxon>Asterales</taxon>
        <taxon>Asteraceae</taxon>
        <taxon>Asteroideae</taxon>
        <taxon>Anthemideae</taxon>
        <taxon>Anthemidinae</taxon>
        <taxon>Tanacetum</taxon>
    </lineage>
</organism>
<keyword evidence="1" id="KW-1133">Transmembrane helix</keyword>
<keyword evidence="3" id="KW-1185">Reference proteome</keyword>
<accession>A0ABQ5HYP2</accession>
<reference evidence="2" key="1">
    <citation type="journal article" date="2022" name="Int. J. Mol. Sci.">
        <title>Draft Genome of Tanacetum Coccineum: Genomic Comparison of Closely Related Tanacetum-Family Plants.</title>
        <authorList>
            <person name="Yamashiro T."/>
            <person name="Shiraishi A."/>
            <person name="Nakayama K."/>
            <person name="Satake H."/>
        </authorList>
    </citation>
    <scope>NUCLEOTIDE SEQUENCE</scope>
</reference>
<keyword evidence="1" id="KW-0472">Membrane</keyword>
<comment type="caution">
    <text evidence="2">The sequence shown here is derived from an EMBL/GenBank/DDBJ whole genome shotgun (WGS) entry which is preliminary data.</text>
</comment>
<sequence length="388" mass="42662">MKQQGDDVASWWPWNVFEVLVSCYGDVMEPTLVSVKWLSFTNRNSDEAQTSEHVEDLCCCISVSKVSGEYSELNIIELMGLTNDIIRHQVLGQMTYPVASLTPDNARSYVMQVAPFTQGAIPSIPIGGSISLEGFLSSILLLVVIIVMVLIVAVILVVVVIAIVGVVIVIVFIGIVVVGGVSSIFKLSFVIIGVLRRIVFYYLLHQPLSYGRAYAFHQDRASLVRVPVAIVNFGSSSAPVAYEEKYRSVRSNREMRPMLFHLCFRAAWQCQSVNQLVDGSQSSVGVLDVDTLERRNGAILISRDEILKSIQFIKCQRFGYSPSAAVNLTGDEDPTDEDGDTEMGDLTGVLVYGFIVRKVEEVGGIIPSLESSKELKKMLPDVADEAKV</sequence>
<protein>
    <submittedName>
        <fullName evidence="2">Uncharacterized protein</fullName>
    </submittedName>
</protein>
<evidence type="ECO:0000313" key="3">
    <source>
        <dbReference type="Proteomes" id="UP001151760"/>
    </source>
</evidence>
<dbReference type="EMBL" id="BQNB010020118">
    <property type="protein sequence ID" value="GJT92534.1"/>
    <property type="molecule type" value="Genomic_DNA"/>
</dbReference>
<feature type="transmembrane region" description="Helical" evidence="1">
    <location>
        <begin position="139"/>
        <end position="172"/>
    </location>
</feature>
<evidence type="ECO:0000256" key="1">
    <source>
        <dbReference type="SAM" id="Phobius"/>
    </source>
</evidence>
<proteinExistence type="predicted"/>
<keyword evidence="1" id="KW-0812">Transmembrane</keyword>
<evidence type="ECO:0000313" key="2">
    <source>
        <dbReference type="EMBL" id="GJT92534.1"/>
    </source>
</evidence>
<name>A0ABQ5HYP2_9ASTR</name>
<dbReference type="Proteomes" id="UP001151760">
    <property type="component" value="Unassembled WGS sequence"/>
</dbReference>
<gene>
    <name evidence="2" type="ORF">Tco_1081379</name>
</gene>